<dbReference type="InterPro" id="IPR011047">
    <property type="entry name" value="Quinoprotein_ADH-like_sf"/>
</dbReference>
<keyword evidence="3" id="KW-1185">Reference proteome</keyword>
<dbReference type="SUPFAM" id="SSF50998">
    <property type="entry name" value="Quinoprotein alcohol dehydrogenase-like"/>
    <property type="match status" value="2"/>
</dbReference>
<feature type="domain" description="Pyrrolo-quinoline quinone repeat" evidence="1">
    <location>
        <begin position="87"/>
        <end position="219"/>
    </location>
</feature>
<dbReference type="SMART" id="SM00564">
    <property type="entry name" value="PQQ"/>
    <property type="match status" value="5"/>
</dbReference>
<dbReference type="Gene3D" id="2.130.10.10">
    <property type="entry name" value="YVTN repeat-like/Quinoprotein amine dehydrogenase"/>
    <property type="match status" value="1"/>
</dbReference>
<dbReference type="KEGG" id="nag:AArcMg_2743"/>
<dbReference type="InterPro" id="IPR002372">
    <property type="entry name" value="PQQ_rpt_dom"/>
</dbReference>
<dbReference type="InterPro" id="IPR015943">
    <property type="entry name" value="WD40/YVTN_repeat-like_dom_sf"/>
</dbReference>
<accession>A0A346PT88</accession>
<name>A0A346PT88_9EURY</name>
<dbReference type="PROSITE" id="PS51257">
    <property type="entry name" value="PROKAR_LIPOPROTEIN"/>
    <property type="match status" value="1"/>
</dbReference>
<dbReference type="InterPro" id="IPR018391">
    <property type="entry name" value="PQQ_b-propeller_rpt"/>
</dbReference>
<dbReference type="Gene3D" id="2.40.10.480">
    <property type="match status" value="1"/>
</dbReference>
<keyword evidence="2" id="KW-0449">Lipoprotein</keyword>
<dbReference type="PANTHER" id="PTHR34512">
    <property type="entry name" value="CELL SURFACE PROTEIN"/>
    <property type="match status" value="1"/>
</dbReference>
<evidence type="ECO:0000259" key="1">
    <source>
        <dbReference type="Pfam" id="PF13360"/>
    </source>
</evidence>
<dbReference type="OrthoDB" id="8638at2157"/>
<evidence type="ECO:0000313" key="2">
    <source>
        <dbReference type="EMBL" id="AXR82733.1"/>
    </source>
</evidence>
<protein>
    <submittedName>
        <fullName evidence="2">Putative cell surface protein/lipoprotein</fullName>
    </submittedName>
</protein>
<dbReference type="GeneID" id="37643234"/>
<dbReference type="EMBL" id="CP027033">
    <property type="protein sequence ID" value="AXR82733.1"/>
    <property type="molecule type" value="Genomic_DNA"/>
</dbReference>
<dbReference type="AlphaFoldDB" id="A0A346PT88"/>
<proteinExistence type="predicted"/>
<dbReference type="Gene3D" id="2.40.128.630">
    <property type="match status" value="1"/>
</dbReference>
<organism evidence="2 3">
    <name type="scientific">Natrarchaeobaculum sulfurireducens</name>
    <dbReference type="NCBI Taxonomy" id="2044521"/>
    <lineage>
        <taxon>Archaea</taxon>
        <taxon>Methanobacteriati</taxon>
        <taxon>Methanobacteriota</taxon>
        <taxon>Stenosarchaea group</taxon>
        <taxon>Halobacteria</taxon>
        <taxon>Halobacteriales</taxon>
        <taxon>Natrialbaceae</taxon>
        <taxon>Natrarchaeobaculum</taxon>
    </lineage>
</organism>
<sequence length="390" mass="41470">MPSRRTMLTSAAVACAGVVAGCAAPDDRTPNLSGEWTQLGYDATNRNAALDRTVPGSVATAWTAPTDRWPYVPPIVATDAVFLAASDSVRSLEARDGTERWHRILEGRIAAGLAVSDDVVLVPEHRLDDPDRLRALDLEDGKAHWTLEFESRPFAPSVADGRVVCRTQEACLAVESGEILWRTELDQLAYDEYNVPDADDLTSTVVPAVTADAVAVPDHDALVCLDPDDGTERWRVDLHGAISSPVAIDGAIVALGVHETVAVEADGTERWRIDRGGWGAIAAADEHVYTLARNGLSARSVADGDAAWEVSAGNEIYRGQPAIVGDAVLMADDDLLAVDRDGPGLASSGEVFRVGDDHHATTYGGVAVGAGRIFVVDGFENRLVAFEPES</sequence>
<feature type="domain" description="Pyrrolo-quinoline quinone repeat" evidence="1">
    <location>
        <begin position="222"/>
        <end position="339"/>
    </location>
</feature>
<dbReference type="Proteomes" id="UP000258613">
    <property type="component" value="Chromosome"/>
</dbReference>
<evidence type="ECO:0000313" key="3">
    <source>
        <dbReference type="Proteomes" id="UP000258613"/>
    </source>
</evidence>
<gene>
    <name evidence="2" type="ORF">AArcMg_2743</name>
</gene>
<dbReference type="PANTHER" id="PTHR34512:SF30">
    <property type="entry name" value="OUTER MEMBRANE PROTEIN ASSEMBLY FACTOR BAMB"/>
    <property type="match status" value="1"/>
</dbReference>
<dbReference type="RefSeq" id="WP_161958335.1">
    <property type="nucleotide sequence ID" value="NZ_CP027033.1"/>
</dbReference>
<reference evidence="3" key="1">
    <citation type="submission" date="2018-02" db="EMBL/GenBank/DDBJ databases">
        <title>Phenotypic and genomic properties of facultatively anaerobic sulfur-reducing natronoarchaea from hypersaline soda lakes.</title>
        <authorList>
            <person name="Sorokin D.Y."/>
            <person name="Kublanov I.V."/>
            <person name="Roman P."/>
            <person name="Sinninghe Damste J.S."/>
            <person name="Golyshin P.N."/>
            <person name="Rojo D."/>
            <person name="Ciordia S."/>
            <person name="Mena M.D.C."/>
            <person name="Ferrer M."/>
            <person name="Messina E."/>
            <person name="Smedile F."/>
            <person name="La Spada G."/>
            <person name="La Cono V."/>
            <person name="Yakimov M.M."/>
        </authorList>
    </citation>
    <scope>NUCLEOTIDE SEQUENCE [LARGE SCALE GENOMIC DNA]</scope>
    <source>
        <strain evidence="3">AArc-Mg</strain>
    </source>
</reference>
<dbReference type="Pfam" id="PF13360">
    <property type="entry name" value="PQQ_2"/>
    <property type="match status" value="2"/>
</dbReference>